<dbReference type="InterPro" id="IPR050300">
    <property type="entry name" value="GDXG_lipolytic_enzyme"/>
</dbReference>
<dbReference type="InterPro" id="IPR013094">
    <property type="entry name" value="AB_hydrolase_3"/>
</dbReference>
<evidence type="ECO:0000256" key="1">
    <source>
        <dbReference type="ARBA" id="ARBA00022801"/>
    </source>
</evidence>
<dbReference type="SUPFAM" id="SSF53474">
    <property type="entry name" value="alpha/beta-Hydrolases"/>
    <property type="match status" value="1"/>
</dbReference>
<dbReference type="GO" id="GO:0016787">
    <property type="term" value="F:hydrolase activity"/>
    <property type="evidence" value="ECO:0007669"/>
    <property type="project" value="UniProtKB-KW"/>
</dbReference>
<protein>
    <recommendedName>
        <fullName evidence="3">Alpha/beta hydrolase fold-3 domain-containing protein</fullName>
    </recommendedName>
</protein>
<keyword evidence="1" id="KW-0378">Hydrolase</keyword>
<dbReference type="PANTHER" id="PTHR48081">
    <property type="entry name" value="AB HYDROLASE SUPERFAMILY PROTEIN C4A8.06C"/>
    <property type="match status" value="1"/>
</dbReference>
<organism evidence="4">
    <name type="scientific">marine metagenome</name>
    <dbReference type="NCBI Taxonomy" id="408172"/>
    <lineage>
        <taxon>unclassified sequences</taxon>
        <taxon>metagenomes</taxon>
        <taxon>ecological metagenomes</taxon>
    </lineage>
</organism>
<sequence>MSGRARSTTEQPLSPGRLGDPDRVLRTDPRADPRMVAALAEFRFDEAPRPAPVTAESPLAEIHEFIAASEPGYEDLFGAWLADLPPIENVTRRTEVIEGVDGNDITLYVHEPEGASGPLPCVYNIHGGAMVLLGATGALATRWRDELCSVGMVVVGVEFRNGGGKLGNHPFPAGLNDCMSGLQWTFNNKAALRISTIVVSGESGGGNLTLAVTQKAKRDGRLEQIDGAYAMCPYIYGAWANKTKELPSLYENDDYFLNCSTMGALAVAYDPGHENDRNPLCWPYFAEAPDLQGLPPHVISVNELDPLRDEGLKYYETLMAAGVSVYSRTVNGTCHAGEMIFRKVIPEVAAATIRDIKGFSDSL</sequence>
<feature type="domain" description="Alpha/beta hydrolase fold-3" evidence="3">
    <location>
        <begin position="123"/>
        <end position="336"/>
    </location>
</feature>
<dbReference type="EMBL" id="UINC01001553">
    <property type="protein sequence ID" value="SUZ83504.1"/>
    <property type="molecule type" value="Genomic_DNA"/>
</dbReference>
<dbReference type="Pfam" id="PF07859">
    <property type="entry name" value="Abhydrolase_3"/>
    <property type="match status" value="1"/>
</dbReference>
<evidence type="ECO:0000256" key="2">
    <source>
        <dbReference type="SAM" id="MobiDB-lite"/>
    </source>
</evidence>
<gene>
    <name evidence="4" type="ORF">METZ01_LOCUS36358</name>
</gene>
<feature type="compositionally biased region" description="Basic and acidic residues" evidence="2">
    <location>
        <begin position="19"/>
        <end position="31"/>
    </location>
</feature>
<evidence type="ECO:0000313" key="4">
    <source>
        <dbReference type="EMBL" id="SUZ83504.1"/>
    </source>
</evidence>
<accession>A0A381QX18</accession>
<name>A0A381QX18_9ZZZZ</name>
<dbReference type="AlphaFoldDB" id="A0A381QX18"/>
<proteinExistence type="predicted"/>
<dbReference type="PANTHER" id="PTHR48081:SF8">
    <property type="entry name" value="ALPHA_BETA HYDROLASE FOLD-3 DOMAIN-CONTAINING PROTEIN-RELATED"/>
    <property type="match status" value="1"/>
</dbReference>
<reference evidence="4" key="1">
    <citation type="submission" date="2018-05" db="EMBL/GenBank/DDBJ databases">
        <authorList>
            <person name="Lanie J.A."/>
            <person name="Ng W.-L."/>
            <person name="Kazmierczak K.M."/>
            <person name="Andrzejewski T.M."/>
            <person name="Davidsen T.M."/>
            <person name="Wayne K.J."/>
            <person name="Tettelin H."/>
            <person name="Glass J.I."/>
            <person name="Rusch D."/>
            <person name="Podicherti R."/>
            <person name="Tsui H.-C.T."/>
            <person name="Winkler M.E."/>
        </authorList>
    </citation>
    <scope>NUCLEOTIDE SEQUENCE</scope>
</reference>
<feature type="compositionally biased region" description="Polar residues" evidence="2">
    <location>
        <begin position="1"/>
        <end position="12"/>
    </location>
</feature>
<dbReference type="Gene3D" id="3.40.50.1820">
    <property type="entry name" value="alpha/beta hydrolase"/>
    <property type="match status" value="1"/>
</dbReference>
<dbReference type="InterPro" id="IPR029058">
    <property type="entry name" value="AB_hydrolase_fold"/>
</dbReference>
<feature type="region of interest" description="Disordered" evidence="2">
    <location>
        <begin position="1"/>
        <end position="31"/>
    </location>
</feature>
<evidence type="ECO:0000259" key="3">
    <source>
        <dbReference type="Pfam" id="PF07859"/>
    </source>
</evidence>